<feature type="domain" description="Exostosin GT47" evidence="6">
    <location>
        <begin position="8"/>
        <end position="161"/>
    </location>
</feature>
<organism evidence="7 8">
    <name type="scientific">Ilex paraguariensis</name>
    <name type="common">yerba mate</name>
    <dbReference type="NCBI Taxonomy" id="185542"/>
    <lineage>
        <taxon>Eukaryota</taxon>
        <taxon>Viridiplantae</taxon>
        <taxon>Streptophyta</taxon>
        <taxon>Embryophyta</taxon>
        <taxon>Tracheophyta</taxon>
        <taxon>Spermatophyta</taxon>
        <taxon>Magnoliopsida</taxon>
        <taxon>eudicotyledons</taxon>
        <taxon>Gunneridae</taxon>
        <taxon>Pentapetalae</taxon>
        <taxon>asterids</taxon>
        <taxon>campanulids</taxon>
        <taxon>Aquifoliales</taxon>
        <taxon>Aquifoliaceae</taxon>
        <taxon>Ilex</taxon>
    </lineage>
</organism>
<dbReference type="GO" id="GO:0016757">
    <property type="term" value="F:glycosyltransferase activity"/>
    <property type="evidence" value="ECO:0007669"/>
    <property type="project" value="UniProtKB-KW"/>
</dbReference>
<evidence type="ECO:0000256" key="5">
    <source>
        <dbReference type="ARBA" id="ARBA00023034"/>
    </source>
</evidence>
<comment type="similarity">
    <text evidence="2">Belongs to the glycosyltransferase 47 family.</text>
</comment>
<dbReference type="InterPro" id="IPR040911">
    <property type="entry name" value="Exostosin_GT47"/>
</dbReference>
<dbReference type="Pfam" id="PF03016">
    <property type="entry name" value="Exostosin_GT47"/>
    <property type="match status" value="1"/>
</dbReference>
<evidence type="ECO:0000313" key="7">
    <source>
        <dbReference type="EMBL" id="CAK9137884.1"/>
    </source>
</evidence>
<name>A0ABC8QYS9_9AQUA</name>
<keyword evidence="8" id="KW-1185">Reference proteome</keyword>
<dbReference type="EMBL" id="CAUOFW020000840">
    <property type="protein sequence ID" value="CAK9137884.1"/>
    <property type="molecule type" value="Genomic_DNA"/>
</dbReference>
<evidence type="ECO:0000256" key="1">
    <source>
        <dbReference type="ARBA" id="ARBA00004323"/>
    </source>
</evidence>
<dbReference type="AlphaFoldDB" id="A0ABC8QYS9"/>
<comment type="subcellular location">
    <subcellularLocation>
        <location evidence="1">Golgi apparatus membrane</location>
        <topology evidence="1">Single-pass type II membrane protein</topology>
    </subcellularLocation>
</comment>
<dbReference type="GO" id="GO:0000139">
    <property type="term" value="C:Golgi membrane"/>
    <property type="evidence" value="ECO:0007669"/>
    <property type="project" value="UniProtKB-SubCell"/>
</dbReference>
<keyword evidence="4" id="KW-0735">Signal-anchor</keyword>
<dbReference type="Proteomes" id="UP001642360">
    <property type="component" value="Unassembled WGS sequence"/>
</dbReference>
<proteinExistence type="inferred from homology"/>
<comment type="caution">
    <text evidence="7">The sequence shown here is derived from an EMBL/GenBank/DDBJ whole genome shotgun (WGS) entry which is preliminary data.</text>
</comment>
<sequence length="214" mass="24937">MEKAVEVKLNAIQMVCFSSYFLPGYVAHKDASVPQIWPRKGDPPTQAPSKRKKLVFFAGEMNSRVRKYLLQEWRNVTEIFVHQGRLKTPYSEALLGSKYCIHAKGFEVNTARIGDALYYGCVPVILADYYDLPYADILNWESFSLVVSTVDIPLLKKIVEEISFDQYLRLQSNVLKVQKHFQWHHFPVDFDAFYMAMYELWLRRSYVRLPLGAL</sequence>
<dbReference type="PANTHER" id="PTHR11062">
    <property type="entry name" value="EXOSTOSIN HEPARAN SULFATE GLYCOSYLTRANSFERASE -RELATED"/>
    <property type="match status" value="1"/>
</dbReference>
<gene>
    <name evidence="7" type="ORF">ILEXP_LOCUS4932</name>
</gene>
<reference evidence="7 8" key="1">
    <citation type="submission" date="2024-02" db="EMBL/GenBank/DDBJ databases">
        <authorList>
            <person name="Vignale AGUSTIN F."/>
            <person name="Sosa J E."/>
            <person name="Modenutti C."/>
        </authorList>
    </citation>
    <scope>NUCLEOTIDE SEQUENCE [LARGE SCALE GENOMIC DNA]</scope>
</reference>
<accession>A0ABC8QYS9</accession>
<keyword evidence="3" id="KW-0328">Glycosyltransferase</keyword>
<dbReference type="PANTHER" id="PTHR11062:SF95">
    <property type="entry name" value="EXOSTOSIN GT47 DOMAIN-CONTAINING PROTEIN"/>
    <property type="match status" value="1"/>
</dbReference>
<keyword evidence="3" id="KW-0808">Transferase</keyword>
<evidence type="ECO:0000256" key="3">
    <source>
        <dbReference type="ARBA" id="ARBA00022676"/>
    </source>
</evidence>
<evidence type="ECO:0000313" key="8">
    <source>
        <dbReference type="Proteomes" id="UP001642360"/>
    </source>
</evidence>
<keyword evidence="5" id="KW-0333">Golgi apparatus</keyword>
<evidence type="ECO:0000256" key="2">
    <source>
        <dbReference type="ARBA" id="ARBA00010271"/>
    </source>
</evidence>
<keyword evidence="4" id="KW-0812">Transmembrane</keyword>
<evidence type="ECO:0000259" key="6">
    <source>
        <dbReference type="Pfam" id="PF03016"/>
    </source>
</evidence>
<protein>
    <recommendedName>
        <fullName evidence="6">Exostosin GT47 domain-containing protein</fullName>
    </recommendedName>
</protein>
<evidence type="ECO:0000256" key="4">
    <source>
        <dbReference type="ARBA" id="ARBA00022968"/>
    </source>
</evidence>
<dbReference type="InterPro" id="IPR004263">
    <property type="entry name" value="Exostosin"/>
</dbReference>